<dbReference type="AlphaFoldDB" id="A0A1H3S049"/>
<evidence type="ECO:0000313" key="1">
    <source>
        <dbReference type="EMBL" id="SDZ31210.1"/>
    </source>
</evidence>
<sequence>MTIEHPTPPAFAVDEIETGESTRSARLKWAIVVDTALPPGRMVNAVACVASATGVAIGGLEGPDGTDASGQAHPGLPWAGCTVLGTTAERLENVRTKAIAADGVWLADMPLSAQTTRVYDDYLATLAETAPADLAVCALSVVGPRATVDALVKKLRLL</sequence>
<keyword evidence="2" id="KW-1185">Reference proteome</keyword>
<protein>
    <recommendedName>
        <fullName evidence="3">DUF2000 domain-containing protein</fullName>
    </recommendedName>
</protein>
<name>A0A1H3S049_9MICO</name>
<evidence type="ECO:0008006" key="3">
    <source>
        <dbReference type="Google" id="ProtNLM"/>
    </source>
</evidence>
<dbReference type="EMBL" id="FNPZ01000003">
    <property type="protein sequence ID" value="SDZ31210.1"/>
    <property type="molecule type" value="Genomic_DNA"/>
</dbReference>
<dbReference type="RefSeq" id="WP_245741610.1">
    <property type="nucleotide sequence ID" value="NZ_FNPZ01000003.1"/>
</dbReference>
<dbReference type="InterPro" id="IPR018988">
    <property type="entry name" value="DUF2000"/>
</dbReference>
<dbReference type="SUPFAM" id="SSF102462">
    <property type="entry name" value="Peptidyl-tRNA hydrolase II"/>
    <property type="match status" value="1"/>
</dbReference>
<dbReference type="Gene3D" id="3.40.1490.10">
    <property type="entry name" value="Bit1"/>
    <property type="match status" value="1"/>
</dbReference>
<reference evidence="1 2" key="1">
    <citation type="submission" date="2016-10" db="EMBL/GenBank/DDBJ databases">
        <authorList>
            <person name="de Groot N.N."/>
        </authorList>
    </citation>
    <scope>NUCLEOTIDE SEQUENCE [LARGE SCALE GENOMIC DNA]</scope>
    <source>
        <strain evidence="1 2">CGMCC 4.3491</strain>
    </source>
</reference>
<proteinExistence type="predicted"/>
<dbReference type="Pfam" id="PF09391">
    <property type="entry name" value="DUF2000"/>
    <property type="match status" value="1"/>
</dbReference>
<organism evidence="1 2">
    <name type="scientific">Herbiconiux ginsengi</name>
    <dbReference type="NCBI Taxonomy" id="381665"/>
    <lineage>
        <taxon>Bacteria</taxon>
        <taxon>Bacillati</taxon>
        <taxon>Actinomycetota</taxon>
        <taxon>Actinomycetes</taxon>
        <taxon>Micrococcales</taxon>
        <taxon>Microbacteriaceae</taxon>
        <taxon>Herbiconiux</taxon>
    </lineage>
</organism>
<evidence type="ECO:0000313" key="2">
    <source>
        <dbReference type="Proteomes" id="UP000198891"/>
    </source>
</evidence>
<accession>A0A1H3S049</accession>
<dbReference type="InterPro" id="IPR023476">
    <property type="entry name" value="Pep_tRNA_hydro_II_dom_sf"/>
</dbReference>
<dbReference type="Proteomes" id="UP000198891">
    <property type="component" value="Unassembled WGS sequence"/>
</dbReference>
<gene>
    <name evidence="1" type="ORF">SAMN05216554_3202</name>
</gene>
<dbReference type="STRING" id="381665.SAMN05216554_3202"/>